<dbReference type="SMART" id="SM00466">
    <property type="entry name" value="SRA"/>
    <property type="match status" value="1"/>
</dbReference>
<dbReference type="Gene3D" id="2.30.280.10">
    <property type="entry name" value="SRA-YDG"/>
    <property type="match status" value="1"/>
</dbReference>
<dbReference type="HOGENOM" id="CLU_033920_0_0_1"/>
<dbReference type="InterPro" id="IPR015947">
    <property type="entry name" value="PUA-like_sf"/>
</dbReference>
<sequence length="345" mass="38582">MSKQSGEPPKASSNRSKAWYNQLDEFLTFLEERVRMTPEVKRRSEVDLALRQLYARPEYKFPKSCAGRAEALYHYFEQAGWDDGGTDGADGDEQSEEPAPKRAKKERNDSAAPRGGSPSTSIVRYPPPNHSIWGINGIMHGVARKTPIGNTTGRRVSDVFDDRYRDERRDPKVFGHNGIEVGQWYPTQLFACFHGAHGHLQAGISGDADSGAYSVVVSGQYEELDNDRGNYLYYSGSGSHKNTDPRKAADSTPGMLALKRSLQTRKPVRVLRTWTGKSRYVPYCGLRYDGLYTVVTQDTPKNAKGGMYEQFALERLGGQPEIDQGRPNAKEMRDYARIANGYPAV</sequence>
<dbReference type="GeneID" id="19116916"/>
<dbReference type="OrthoDB" id="2270193at2759"/>
<accession>M2N476</accession>
<name>M2N476_BAUPA</name>
<evidence type="ECO:0000256" key="2">
    <source>
        <dbReference type="PROSITE-ProRule" id="PRU00358"/>
    </source>
</evidence>
<dbReference type="GO" id="GO:0044027">
    <property type="term" value="P:negative regulation of gene expression via chromosomal CpG island methylation"/>
    <property type="evidence" value="ECO:0007669"/>
    <property type="project" value="TreeGrafter"/>
</dbReference>
<evidence type="ECO:0000313" key="5">
    <source>
        <dbReference type="EMBL" id="EMC93824.1"/>
    </source>
</evidence>
<evidence type="ECO:0000259" key="4">
    <source>
        <dbReference type="PROSITE" id="PS51015"/>
    </source>
</evidence>
<dbReference type="AlphaFoldDB" id="M2N476"/>
<evidence type="ECO:0000256" key="1">
    <source>
        <dbReference type="ARBA" id="ARBA00023242"/>
    </source>
</evidence>
<dbReference type="Proteomes" id="UP000011761">
    <property type="component" value="Unassembled WGS sequence"/>
</dbReference>
<dbReference type="InterPro" id="IPR003105">
    <property type="entry name" value="SRA_YDG"/>
</dbReference>
<feature type="domain" description="YDG" evidence="4">
    <location>
        <begin position="174"/>
        <end position="315"/>
    </location>
</feature>
<dbReference type="InterPro" id="IPR045134">
    <property type="entry name" value="UHRF1/2-like"/>
</dbReference>
<keyword evidence="1 2" id="KW-0539">Nucleus</keyword>
<protein>
    <recommendedName>
        <fullName evidence="4">YDG domain-containing protein</fullName>
    </recommendedName>
</protein>
<dbReference type="PANTHER" id="PTHR14140">
    <property type="entry name" value="E3 UBIQUITIN-PROTEIN LIGASE UHRF-RELATED"/>
    <property type="match status" value="1"/>
</dbReference>
<dbReference type="STRING" id="717646.M2N476"/>
<keyword evidence="6" id="KW-1185">Reference proteome</keyword>
<dbReference type="eggNOG" id="ENOG502QRDQ">
    <property type="taxonomic scope" value="Eukaryota"/>
</dbReference>
<dbReference type="EMBL" id="KB445559">
    <property type="protein sequence ID" value="EMC93824.1"/>
    <property type="molecule type" value="Genomic_DNA"/>
</dbReference>
<dbReference type="PANTHER" id="PTHR14140:SF27">
    <property type="entry name" value="OS04G0289800 PROTEIN"/>
    <property type="match status" value="1"/>
</dbReference>
<evidence type="ECO:0000256" key="3">
    <source>
        <dbReference type="SAM" id="MobiDB-lite"/>
    </source>
</evidence>
<gene>
    <name evidence="5" type="ORF">BAUCODRAFT_74823</name>
</gene>
<dbReference type="GO" id="GO:0061630">
    <property type="term" value="F:ubiquitin protein ligase activity"/>
    <property type="evidence" value="ECO:0007669"/>
    <property type="project" value="TreeGrafter"/>
</dbReference>
<dbReference type="GO" id="GO:0016567">
    <property type="term" value="P:protein ubiquitination"/>
    <property type="evidence" value="ECO:0007669"/>
    <property type="project" value="TreeGrafter"/>
</dbReference>
<evidence type="ECO:0000313" key="6">
    <source>
        <dbReference type="Proteomes" id="UP000011761"/>
    </source>
</evidence>
<comment type="subcellular location">
    <subcellularLocation>
        <location evidence="2">Nucleus</location>
    </subcellularLocation>
</comment>
<dbReference type="GO" id="GO:0005634">
    <property type="term" value="C:nucleus"/>
    <property type="evidence" value="ECO:0007669"/>
    <property type="project" value="UniProtKB-SubCell"/>
</dbReference>
<feature type="region of interest" description="Disordered" evidence="3">
    <location>
        <begin position="83"/>
        <end position="126"/>
    </location>
</feature>
<dbReference type="SUPFAM" id="SSF88697">
    <property type="entry name" value="PUA domain-like"/>
    <property type="match status" value="1"/>
</dbReference>
<dbReference type="PROSITE" id="PS51015">
    <property type="entry name" value="YDG"/>
    <property type="match status" value="1"/>
</dbReference>
<dbReference type="Pfam" id="PF02182">
    <property type="entry name" value="SAD_SRA"/>
    <property type="match status" value="1"/>
</dbReference>
<dbReference type="InterPro" id="IPR036987">
    <property type="entry name" value="SRA-YDG_sf"/>
</dbReference>
<dbReference type="KEGG" id="bcom:BAUCODRAFT_74823"/>
<organism evidence="5 6">
    <name type="scientific">Baudoinia panamericana (strain UAMH 10762)</name>
    <name type="common">Angels' share fungus</name>
    <name type="synonym">Baudoinia compniacensis (strain UAMH 10762)</name>
    <dbReference type="NCBI Taxonomy" id="717646"/>
    <lineage>
        <taxon>Eukaryota</taxon>
        <taxon>Fungi</taxon>
        <taxon>Dikarya</taxon>
        <taxon>Ascomycota</taxon>
        <taxon>Pezizomycotina</taxon>
        <taxon>Dothideomycetes</taxon>
        <taxon>Dothideomycetidae</taxon>
        <taxon>Mycosphaerellales</taxon>
        <taxon>Teratosphaeriaceae</taxon>
        <taxon>Baudoinia</taxon>
    </lineage>
</organism>
<dbReference type="RefSeq" id="XP_007678785.1">
    <property type="nucleotide sequence ID" value="XM_007680595.1"/>
</dbReference>
<reference evidence="5 6" key="1">
    <citation type="journal article" date="2012" name="PLoS Pathog.">
        <title>Diverse lifestyles and strategies of plant pathogenesis encoded in the genomes of eighteen Dothideomycetes fungi.</title>
        <authorList>
            <person name="Ohm R.A."/>
            <person name="Feau N."/>
            <person name="Henrissat B."/>
            <person name="Schoch C.L."/>
            <person name="Horwitz B.A."/>
            <person name="Barry K.W."/>
            <person name="Condon B.J."/>
            <person name="Copeland A.C."/>
            <person name="Dhillon B."/>
            <person name="Glaser F."/>
            <person name="Hesse C.N."/>
            <person name="Kosti I."/>
            <person name="LaButti K."/>
            <person name="Lindquist E.A."/>
            <person name="Lucas S."/>
            <person name="Salamov A.A."/>
            <person name="Bradshaw R.E."/>
            <person name="Ciuffetti L."/>
            <person name="Hamelin R.C."/>
            <person name="Kema G.H.J."/>
            <person name="Lawrence C."/>
            <person name="Scott J.A."/>
            <person name="Spatafora J.W."/>
            <person name="Turgeon B.G."/>
            <person name="de Wit P.J.G.M."/>
            <person name="Zhong S."/>
            <person name="Goodwin S.B."/>
            <person name="Grigoriev I.V."/>
        </authorList>
    </citation>
    <scope>NUCLEOTIDE SEQUENCE [LARGE SCALE GENOMIC DNA]</scope>
    <source>
        <strain evidence="5 6">UAMH 10762</strain>
    </source>
</reference>
<dbReference type="OMA" id="ELWYSAD"/>
<proteinExistence type="predicted"/>